<evidence type="ECO:0000313" key="4">
    <source>
        <dbReference type="EMBL" id="UXH32423.1"/>
    </source>
</evidence>
<reference evidence="4" key="1">
    <citation type="submission" date="2022-09" db="EMBL/GenBank/DDBJ databases">
        <title>Characterization of three MwoI isoschizomers from sequenced genome and metagenomes.</title>
        <authorList>
            <person name="Fomenkov A."/>
            <person name="Xu S.Y."/>
            <person name="Roberts R.J."/>
        </authorList>
    </citation>
    <scope>NUCLEOTIDE SEQUENCE</scope>
    <source>
        <strain evidence="4">DSM 2970</strain>
    </source>
</reference>
<dbReference type="PANTHER" id="PTHR12526">
    <property type="entry name" value="GLYCOSYLTRANSFERASE"/>
    <property type="match status" value="1"/>
</dbReference>
<dbReference type="PANTHER" id="PTHR12526:SF510">
    <property type="entry name" value="D-INOSITOL 3-PHOSPHATE GLYCOSYLTRANSFERASE"/>
    <property type="match status" value="1"/>
</dbReference>
<dbReference type="EMBL" id="CP104550">
    <property type="protein sequence ID" value="UXH32423.1"/>
    <property type="molecule type" value="Genomic_DNA"/>
</dbReference>
<sequence length="362" mass="41388">MKILFIHNTAMWYRIPFFKKLNELFEIKYFFTDFNIIGDVYAESYKDAIKEMEGLDYKISGSIFDLAKELLKADYDLVVGGSWDNIPELVKTMIIYAIAKLRGKKILLFREDWDWGFSTKRKLINPLVKIFSKLADAIVVPGTIHKKYYEKLTKSEKIFIMPNATHIKIKNNNIKGDFNKKIVLYVGRLVKRKGVDYLIKAFGVLDDPESSLVIVGYGDEEENLKKLVEELKIDNVFFAGKASQDEICTYYLMANVVVVPSITFKIGDPWVFVLNEAMQCGKPVIATEAVGGAYNLIRDGVNGFMVPERDVEALALSIKKILDDPDLERRMGDASRKIINDGFTYDHMVEGFNAAVRYICEE</sequence>
<accession>A0A9E7UNG8</accession>
<dbReference type="RefSeq" id="WP_261599806.1">
    <property type="nucleotide sequence ID" value="NZ_CP104550.1"/>
</dbReference>
<organism evidence="4">
    <name type="scientific">Methanothermobacter wolfeii</name>
    <name type="common">Methanobacterium wolfei</name>
    <dbReference type="NCBI Taxonomy" id="145261"/>
    <lineage>
        <taxon>Archaea</taxon>
        <taxon>Methanobacteriati</taxon>
        <taxon>Methanobacteriota</taxon>
        <taxon>Methanomada group</taxon>
        <taxon>Methanobacteria</taxon>
        <taxon>Methanobacteriales</taxon>
        <taxon>Methanobacteriaceae</taxon>
        <taxon>Methanothermobacter</taxon>
    </lineage>
</organism>
<evidence type="ECO:0000256" key="2">
    <source>
        <dbReference type="ARBA" id="ARBA00022679"/>
    </source>
</evidence>
<gene>
    <name evidence="4" type="ORF">N5910_03825</name>
</gene>
<dbReference type="InterPro" id="IPR001296">
    <property type="entry name" value="Glyco_trans_1"/>
</dbReference>
<proteinExistence type="predicted"/>
<dbReference type="GeneID" id="75106351"/>
<dbReference type="CDD" id="cd03801">
    <property type="entry name" value="GT4_PimA-like"/>
    <property type="match status" value="1"/>
</dbReference>
<dbReference type="Gene3D" id="3.40.50.2000">
    <property type="entry name" value="Glycogen Phosphorylase B"/>
    <property type="match status" value="2"/>
</dbReference>
<dbReference type="Pfam" id="PF00534">
    <property type="entry name" value="Glycos_transf_1"/>
    <property type="match status" value="1"/>
</dbReference>
<dbReference type="Proteomes" id="UP001065373">
    <property type="component" value="Chromosome"/>
</dbReference>
<keyword evidence="2" id="KW-0808">Transferase</keyword>
<dbReference type="GO" id="GO:0016757">
    <property type="term" value="F:glycosyltransferase activity"/>
    <property type="evidence" value="ECO:0007669"/>
    <property type="project" value="UniProtKB-KW"/>
</dbReference>
<dbReference type="SUPFAM" id="SSF53756">
    <property type="entry name" value="UDP-Glycosyltransferase/glycogen phosphorylase"/>
    <property type="match status" value="1"/>
</dbReference>
<name>A0A9E7UNG8_METWO</name>
<evidence type="ECO:0000256" key="1">
    <source>
        <dbReference type="ARBA" id="ARBA00022676"/>
    </source>
</evidence>
<evidence type="ECO:0000259" key="3">
    <source>
        <dbReference type="Pfam" id="PF00534"/>
    </source>
</evidence>
<protein>
    <submittedName>
        <fullName evidence="4">Glycosyltransferase family 4 protein</fullName>
    </submittedName>
</protein>
<keyword evidence="1" id="KW-0328">Glycosyltransferase</keyword>
<feature type="domain" description="Glycosyl transferase family 1" evidence="3">
    <location>
        <begin position="179"/>
        <end position="337"/>
    </location>
</feature>
<dbReference type="AlphaFoldDB" id="A0A9E7UNG8"/>